<organism evidence="5 6">
    <name type="scientific">Clytia hemisphaerica</name>
    <dbReference type="NCBI Taxonomy" id="252671"/>
    <lineage>
        <taxon>Eukaryota</taxon>
        <taxon>Metazoa</taxon>
        <taxon>Cnidaria</taxon>
        <taxon>Hydrozoa</taxon>
        <taxon>Hydroidolina</taxon>
        <taxon>Leptothecata</taxon>
        <taxon>Obeliida</taxon>
        <taxon>Clytiidae</taxon>
        <taxon>Clytia</taxon>
    </lineage>
</organism>
<evidence type="ECO:0000313" key="6">
    <source>
        <dbReference type="Proteomes" id="UP000594262"/>
    </source>
</evidence>
<dbReference type="GO" id="GO:0004165">
    <property type="term" value="F:delta(3)-delta(2)-enoyl-CoA isomerase activity"/>
    <property type="evidence" value="ECO:0007669"/>
    <property type="project" value="UniProtKB-ARBA"/>
</dbReference>
<dbReference type="RefSeq" id="XP_066919486.1">
    <property type="nucleotide sequence ID" value="XM_067063385.1"/>
</dbReference>
<evidence type="ECO:0000256" key="2">
    <source>
        <dbReference type="ARBA" id="ARBA00023140"/>
    </source>
</evidence>
<dbReference type="InterPro" id="IPR029045">
    <property type="entry name" value="ClpP/crotonase-like_dom_sf"/>
</dbReference>
<dbReference type="CDD" id="cd06558">
    <property type="entry name" value="crotonase-like"/>
    <property type="match status" value="1"/>
</dbReference>
<dbReference type="PANTHER" id="PTHR43684">
    <property type="match status" value="1"/>
</dbReference>
<evidence type="ECO:0000256" key="3">
    <source>
        <dbReference type="ARBA" id="ARBA00023235"/>
    </source>
</evidence>
<dbReference type="Proteomes" id="UP000594262">
    <property type="component" value="Unplaced"/>
</dbReference>
<dbReference type="SUPFAM" id="SSF52096">
    <property type="entry name" value="ClpP/crotonase"/>
    <property type="match status" value="1"/>
</dbReference>
<keyword evidence="6" id="KW-1185">Reference proteome</keyword>
<dbReference type="Gene3D" id="3.90.226.10">
    <property type="entry name" value="2-enoyl-CoA Hydratase, Chain A, domain 1"/>
    <property type="match status" value="1"/>
</dbReference>
<comment type="subcellular location">
    <subcellularLocation>
        <location evidence="1">Peroxisome</location>
    </subcellularLocation>
</comment>
<keyword evidence="2" id="KW-0576">Peroxisome</keyword>
<dbReference type="GO" id="GO:0005777">
    <property type="term" value="C:peroxisome"/>
    <property type="evidence" value="ECO:0007669"/>
    <property type="project" value="UniProtKB-SubCell"/>
</dbReference>
<sequence>MDNNVPNKKLNGRRTVSDSYYRGRNEPSKLVLCEIDKGYMTITLNNARRHNILTTDMLDAIRNHMIKAKKNDTIKAVLFCSSGDYFCSGIDYSEFVECSDDKTYKILVNDLISCLRNFFTTWFSFTKPIVCAVNGPAFEFGASLVVGSDFSYSSAKASFDLMFNKLDLTPIGCVTHLLPKIVGRGLAHSMMYLGGHYSAATSFDRGLVLDMYGVNSFSEDIEKRMLQLATNSTHCLQATKRIVQFLQDDTIEDIYSEELKLYQQSLLSKETRKKMKDDWAMRINLYSDI</sequence>
<dbReference type="InterPro" id="IPR001753">
    <property type="entry name" value="Enoyl-CoA_hydra/iso"/>
</dbReference>
<reference evidence="5" key="1">
    <citation type="submission" date="2021-01" db="UniProtKB">
        <authorList>
            <consortium name="EnsemblMetazoa"/>
        </authorList>
    </citation>
    <scope>IDENTIFICATION</scope>
</reference>
<dbReference type="GeneID" id="136806805"/>
<dbReference type="InterPro" id="IPR051053">
    <property type="entry name" value="ECH/Chromodomain_protein"/>
</dbReference>
<dbReference type="PANTHER" id="PTHR43684:SF1">
    <property type="entry name" value="ENOYL-COA DELTA ISOMERASE 2"/>
    <property type="match status" value="1"/>
</dbReference>
<name>A0A7M5WV69_9CNID</name>
<dbReference type="Pfam" id="PF00378">
    <property type="entry name" value="ECH_1"/>
    <property type="match status" value="1"/>
</dbReference>
<proteinExistence type="predicted"/>
<evidence type="ECO:0000256" key="1">
    <source>
        <dbReference type="ARBA" id="ARBA00004275"/>
    </source>
</evidence>
<keyword evidence="3" id="KW-0413">Isomerase</keyword>
<evidence type="ECO:0000313" key="5">
    <source>
        <dbReference type="EnsemblMetazoa" id="CLYHEMP013655.1"/>
    </source>
</evidence>
<accession>A0A7M5WV69</accession>
<dbReference type="OrthoDB" id="5975316at2759"/>
<evidence type="ECO:0000256" key="4">
    <source>
        <dbReference type="SAM" id="MobiDB-lite"/>
    </source>
</evidence>
<protein>
    <submittedName>
        <fullName evidence="5">Uncharacterized protein</fullName>
    </submittedName>
</protein>
<dbReference type="AlphaFoldDB" id="A0A7M5WV69"/>
<dbReference type="EnsemblMetazoa" id="CLYHEMT013655.1">
    <property type="protein sequence ID" value="CLYHEMP013655.1"/>
    <property type="gene ID" value="CLYHEMG013655"/>
</dbReference>
<feature type="region of interest" description="Disordered" evidence="4">
    <location>
        <begin position="1"/>
        <end position="21"/>
    </location>
</feature>